<dbReference type="RefSeq" id="WP_345714845.1">
    <property type="nucleotide sequence ID" value="NZ_BAABFP010000002.1"/>
</dbReference>
<feature type="domain" description="DUF2231" evidence="2">
    <location>
        <begin position="7"/>
        <end position="149"/>
    </location>
</feature>
<accession>A0ABW1JHU9</accession>
<feature type="transmembrane region" description="Helical" evidence="1">
    <location>
        <begin position="111"/>
        <end position="131"/>
    </location>
</feature>
<name>A0ABW1JHU9_9ACTN</name>
<dbReference type="Pfam" id="PF09990">
    <property type="entry name" value="DUF2231"/>
    <property type="match status" value="1"/>
</dbReference>
<evidence type="ECO:0000259" key="2">
    <source>
        <dbReference type="Pfam" id="PF09990"/>
    </source>
</evidence>
<proteinExistence type="predicted"/>
<feature type="transmembrane region" description="Helical" evidence="1">
    <location>
        <begin position="12"/>
        <end position="36"/>
    </location>
</feature>
<sequence>MFDTFRGLPVHILVIHAVVVLVPLMAVATVLVAWIPRWRAKAAWWVVVGNVGIVVLVKVAQLSGNKLLERVGSTPAIEHHLKLGDQMLWFALGLLLASVLVALARNANAPVPTVVAVLAVVGAVAATGWVIRTGEAGSNAVWHDIVTNTTP</sequence>
<evidence type="ECO:0000313" key="3">
    <source>
        <dbReference type="EMBL" id="MFC6008457.1"/>
    </source>
</evidence>
<keyword evidence="4" id="KW-1185">Reference proteome</keyword>
<feature type="transmembrane region" description="Helical" evidence="1">
    <location>
        <begin position="87"/>
        <end position="105"/>
    </location>
</feature>
<evidence type="ECO:0000313" key="4">
    <source>
        <dbReference type="Proteomes" id="UP001596189"/>
    </source>
</evidence>
<gene>
    <name evidence="3" type="ORF">ACFQDO_15065</name>
</gene>
<dbReference type="InterPro" id="IPR019251">
    <property type="entry name" value="DUF2231_TM"/>
</dbReference>
<organism evidence="3 4">
    <name type="scientific">Angustibacter luteus</name>
    <dbReference type="NCBI Taxonomy" id="658456"/>
    <lineage>
        <taxon>Bacteria</taxon>
        <taxon>Bacillati</taxon>
        <taxon>Actinomycetota</taxon>
        <taxon>Actinomycetes</taxon>
        <taxon>Kineosporiales</taxon>
        <taxon>Kineosporiaceae</taxon>
    </lineage>
</organism>
<comment type="caution">
    <text evidence="3">The sequence shown here is derived from an EMBL/GenBank/DDBJ whole genome shotgun (WGS) entry which is preliminary data.</text>
</comment>
<feature type="transmembrane region" description="Helical" evidence="1">
    <location>
        <begin position="42"/>
        <end position="60"/>
    </location>
</feature>
<keyword evidence="1" id="KW-0812">Transmembrane</keyword>
<dbReference type="Proteomes" id="UP001596189">
    <property type="component" value="Unassembled WGS sequence"/>
</dbReference>
<protein>
    <submittedName>
        <fullName evidence="3">DUF2231 domain-containing protein</fullName>
    </submittedName>
</protein>
<evidence type="ECO:0000256" key="1">
    <source>
        <dbReference type="SAM" id="Phobius"/>
    </source>
</evidence>
<dbReference type="EMBL" id="JBHSRD010000004">
    <property type="protein sequence ID" value="MFC6008457.1"/>
    <property type="molecule type" value="Genomic_DNA"/>
</dbReference>
<keyword evidence="1" id="KW-1133">Transmembrane helix</keyword>
<keyword evidence="1" id="KW-0472">Membrane</keyword>
<reference evidence="4" key="1">
    <citation type="journal article" date="2019" name="Int. J. Syst. Evol. Microbiol.">
        <title>The Global Catalogue of Microorganisms (GCM) 10K type strain sequencing project: providing services to taxonomists for standard genome sequencing and annotation.</title>
        <authorList>
            <consortium name="The Broad Institute Genomics Platform"/>
            <consortium name="The Broad Institute Genome Sequencing Center for Infectious Disease"/>
            <person name="Wu L."/>
            <person name="Ma J."/>
        </authorList>
    </citation>
    <scope>NUCLEOTIDE SEQUENCE [LARGE SCALE GENOMIC DNA]</scope>
    <source>
        <strain evidence="4">KACC 14249</strain>
    </source>
</reference>